<feature type="transmembrane region" description="Helical" evidence="1">
    <location>
        <begin position="107"/>
        <end position="125"/>
    </location>
</feature>
<organism evidence="2 3">
    <name type="scientific">Bifidobacterium tibiigranuli</name>
    <dbReference type="NCBI Taxonomy" id="2172043"/>
    <lineage>
        <taxon>Bacteria</taxon>
        <taxon>Bacillati</taxon>
        <taxon>Actinomycetota</taxon>
        <taxon>Actinomycetes</taxon>
        <taxon>Bifidobacteriales</taxon>
        <taxon>Bifidobacteriaceae</taxon>
        <taxon>Bifidobacterium</taxon>
    </lineage>
</organism>
<keyword evidence="1" id="KW-0812">Transmembrane</keyword>
<reference evidence="2 3" key="1">
    <citation type="submission" date="2018-04" db="EMBL/GenBank/DDBJ databases">
        <authorList>
            <person name="Eckel V.P."/>
            <person name="Vogel R.F."/>
        </authorList>
    </citation>
    <scope>NUCLEOTIDE SEQUENCE [LARGE SCALE GENOMIC DNA]</scope>
    <source>
        <strain evidence="3">TMW 2.1764</strain>
    </source>
</reference>
<name>A0A5N6S0D3_9BIFI</name>
<dbReference type="InterPro" id="IPR010699">
    <property type="entry name" value="DUF1275"/>
</dbReference>
<feature type="transmembrane region" description="Helical" evidence="1">
    <location>
        <begin position="221"/>
        <end position="241"/>
    </location>
</feature>
<dbReference type="RefSeq" id="WP_237564624.1">
    <property type="nucleotide sequence ID" value="NZ_QDAG01000002.1"/>
</dbReference>
<keyword evidence="1" id="KW-0472">Membrane</keyword>
<accession>A0A5N6S0D3</accession>
<feature type="transmembrane region" description="Helical" evidence="1">
    <location>
        <begin position="137"/>
        <end position="155"/>
    </location>
</feature>
<dbReference type="Pfam" id="PF06912">
    <property type="entry name" value="DUF1275"/>
    <property type="match status" value="1"/>
</dbReference>
<dbReference type="PANTHER" id="PTHR37314">
    <property type="entry name" value="SLR0142 PROTEIN"/>
    <property type="match status" value="1"/>
</dbReference>
<keyword evidence="1" id="KW-1133">Transmembrane helix</keyword>
<comment type="caution">
    <text evidence="2">The sequence shown here is derived from an EMBL/GenBank/DDBJ whole genome shotgun (WGS) entry which is preliminary data.</text>
</comment>
<feature type="transmembrane region" description="Helical" evidence="1">
    <location>
        <begin position="247"/>
        <end position="263"/>
    </location>
</feature>
<dbReference type="AlphaFoldDB" id="A0A5N6S0D3"/>
<protein>
    <submittedName>
        <fullName evidence="2">DUF1275 domain-containing protein</fullName>
    </submittedName>
</protein>
<dbReference type="EMBL" id="QDAG01000002">
    <property type="protein sequence ID" value="KAE8129660.1"/>
    <property type="molecule type" value="Genomic_DNA"/>
</dbReference>
<feature type="transmembrane region" description="Helical" evidence="1">
    <location>
        <begin position="75"/>
        <end position="95"/>
    </location>
</feature>
<evidence type="ECO:0000256" key="1">
    <source>
        <dbReference type="SAM" id="Phobius"/>
    </source>
</evidence>
<evidence type="ECO:0000313" key="2">
    <source>
        <dbReference type="EMBL" id="KAE8129660.1"/>
    </source>
</evidence>
<proteinExistence type="predicted"/>
<sequence length="265" mass="28530">MHIGRSALAGDAGDIDRTDAKRVVKTVHGIVAHRTSSIERQSVNEPQRDIPVYESLAFAGLLTMIAGSIDAYSYLFHGGVFSGLQTGNIILLGINLGHGDISGCARYLISLVAFMLGTVIAHGVQKHFGRKPIRVPVPQLILGYEFVLLLVVALTDQLVPDFISTAILSAAGSAELQEFRRMKGRPFAPLMMTGTLRALTEGLYDGVHYHDRAGLRRSFDAIVVLACFACGVVLVTLTRYIAGSLSIAVPMVLITAATLMLSVRR</sequence>
<keyword evidence="3" id="KW-1185">Reference proteome</keyword>
<dbReference type="PANTHER" id="PTHR37314:SF4">
    <property type="entry name" value="UPF0700 TRANSMEMBRANE PROTEIN YOAK"/>
    <property type="match status" value="1"/>
</dbReference>
<dbReference type="GeneID" id="78126534"/>
<evidence type="ECO:0000313" key="3">
    <source>
        <dbReference type="Proteomes" id="UP000325415"/>
    </source>
</evidence>
<feature type="transmembrane region" description="Helical" evidence="1">
    <location>
        <begin position="50"/>
        <end position="69"/>
    </location>
</feature>
<dbReference type="Proteomes" id="UP000325415">
    <property type="component" value="Unassembled WGS sequence"/>
</dbReference>
<gene>
    <name evidence="2" type="ORF">DDE84_02350</name>
</gene>